<accession>A0A1G7M8H0</accession>
<name>A0A1G7M8H0_9SPHN</name>
<dbReference type="RefSeq" id="WP_260173186.1">
    <property type="nucleotide sequence ID" value="NZ_CP178398.1"/>
</dbReference>
<protein>
    <submittedName>
        <fullName evidence="1">Uncharacterized protein</fullName>
    </submittedName>
</protein>
<dbReference type="AlphaFoldDB" id="A0A1G7M8H0"/>
<organism evidence="1 2">
    <name type="scientific">Sphingomonas carotinifaciens</name>
    <dbReference type="NCBI Taxonomy" id="1166323"/>
    <lineage>
        <taxon>Bacteria</taxon>
        <taxon>Pseudomonadati</taxon>
        <taxon>Pseudomonadota</taxon>
        <taxon>Alphaproteobacteria</taxon>
        <taxon>Sphingomonadales</taxon>
        <taxon>Sphingomonadaceae</taxon>
        <taxon>Sphingomonas</taxon>
    </lineage>
</organism>
<reference evidence="1 2" key="1">
    <citation type="submission" date="2016-10" db="EMBL/GenBank/DDBJ databases">
        <authorList>
            <person name="Varghese N."/>
            <person name="Submissions S."/>
        </authorList>
    </citation>
    <scope>NUCLEOTIDE SEQUENCE [LARGE SCALE GENOMIC DNA]</scope>
    <source>
        <strain evidence="1 2">S7-754</strain>
    </source>
</reference>
<evidence type="ECO:0000313" key="2">
    <source>
        <dbReference type="Proteomes" id="UP000323502"/>
    </source>
</evidence>
<dbReference type="Proteomes" id="UP000323502">
    <property type="component" value="Unassembled WGS sequence"/>
</dbReference>
<proteinExistence type="predicted"/>
<dbReference type="EMBL" id="FNBI01000004">
    <property type="protein sequence ID" value="SDF57926.1"/>
    <property type="molecule type" value="Genomic_DNA"/>
</dbReference>
<gene>
    <name evidence="1" type="ORF">SAMN05216557_104103</name>
</gene>
<keyword evidence="2" id="KW-1185">Reference proteome</keyword>
<sequence>MTMTPDARDRLVRRVIATVMVLLFVAIAGMLALGVAFWRS</sequence>
<evidence type="ECO:0000313" key="1">
    <source>
        <dbReference type="EMBL" id="SDF57926.1"/>
    </source>
</evidence>